<name>A0ABP9J662_9ACTN</name>
<keyword evidence="2" id="KW-1185">Reference proteome</keyword>
<dbReference type="RefSeq" id="WP_345653410.1">
    <property type="nucleotide sequence ID" value="NZ_BAABKB010000021.1"/>
</dbReference>
<dbReference type="InterPro" id="IPR025851">
    <property type="entry name" value="SUKH-4"/>
</dbReference>
<evidence type="ECO:0008006" key="3">
    <source>
        <dbReference type="Google" id="ProtNLM"/>
    </source>
</evidence>
<comment type="caution">
    <text evidence="1">The sequence shown here is derived from an EMBL/GenBank/DDBJ whole genome shotgun (WGS) entry which is preliminary data.</text>
</comment>
<sequence length="189" mass="20953">MSPMVGREAMESVYGSGELVTLDEATLTPVGHETTRAFLRDVGLPSWMGWFQMDRLLEEGDVRVGGEAWRNVARRCPSCPLDMSSWLSLGGIALDDVAVDTVTGIVYCIPEDGAPHRLNSGVDELAFFLLALERERPQYDPESDTVEVDPEGAAERLLRLMRDAEPGVMENPDCCWFSVLGHVRDLLRV</sequence>
<proteinExistence type="predicted"/>
<gene>
    <name evidence="1" type="ORF">GCM10023335_49660</name>
</gene>
<evidence type="ECO:0000313" key="2">
    <source>
        <dbReference type="Proteomes" id="UP001501759"/>
    </source>
</evidence>
<dbReference type="Pfam" id="PF14435">
    <property type="entry name" value="SUKH-4"/>
    <property type="match status" value="1"/>
</dbReference>
<organism evidence="1 2">
    <name type="scientific">Streptomyces siamensis</name>
    <dbReference type="NCBI Taxonomy" id="1274986"/>
    <lineage>
        <taxon>Bacteria</taxon>
        <taxon>Bacillati</taxon>
        <taxon>Actinomycetota</taxon>
        <taxon>Actinomycetes</taxon>
        <taxon>Kitasatosporales</taxon>
        <taxon>Streptomycetaceae</taxon>
        <taxon>Streptomyces</taxon>
    </lineage>
</organism>
<dbReference type="EMBL" id="BAABKB010000021">
    <property type="protein sequence ID" value="GAA5020202.1"/>
    <property type="molecule type" value="Genomic_DNA"/>
</dbReference>
<reference evidence="2" key="1">
    <citation type="journal article" date="2019" name="Int. J. Syst. Evol. Microbiol.">
        <title>The Global Catalogue of Microorganisms (GCM) 10K type strain sequencing project: providing services to taxonomists for standard genome sequencing and annotation.</title>
        <authorList>
            <consortium name="The Broad Institute Genomics Platform"/>
            <consortium name="The Broad Institute Genome Sequencing Center for Infectious Disease"/>
            <person name="Wu L."/>
            <person name="Ma J."/>
        </authorList>
    </citation>
    <scope>NUCLEOTIDE SEQUENCE [LARGE SCALE GENOMIC DNA]</scope>
    <source>
        <strain evidence="2">JCM 18409</strain>
    </source>
</reference>
<accession>A0ABP9J662</accession>
<dbReference type="Proteomes" id="UP001501759">
    <property type="component" value="Unassembled WGS sequence"/>
</dbReference>
<protein>
    <recommendedName>
        <fullName evidence="3">SUKH-4 immunity protein of toxin-antitoxin system</fullName>
    </recommendedName>
</protein>
<evidence type="ECO:0000313" key="1">
    <source>
        <dbReference type="EMBL" id="GAA5020202.1"/>
    </source>
</evidence>